<gene>
    <name evidence="1" type="ORF">VN97_g5956</name>
</gene>
<dbReference type="AlphaFoldDB" id="A0AAI9THC6"/>
<name>A0AAI9THC6_PENTH</name>
<reference evidence="1" key="1">
    <citation type="submission" date="2015-06" db="EMBL/GenBank/DDBJ databases">
        <authorList>
            <person name="Nguyen H."/>
        </authorList>
    </citation>
    <scope>NUCLEOTIDE SEQUENCE</scope>
    <source>
        <strain evidence="1">DAOM 180753</strain>
    </source>
</reference>
<organism evidence="1 2">
    <name type="scientific">Penicillium thymicola</name>
    <dbReference type="NCBI Taxonomy" id="293382"/>
    <lineage>
        <taxon>Eukaryota</taxon>
        <taxon>Fungi</taxon>
        <taxon>Dikarya</taxon>
        <taxon>Ascomycota</taxon>
        <taxon>Pezizomycotina</taxon>
        <taxon>Eurotiomycetes</taxon>
        <taxon>Eurotiomycetidae</taxon>
        <taxon>Eurotiales</taxon>
        <taxon>Aspergillaceae</taxon>
        <taxon>Penicillium</taxon>
    </lineage>
</organism>
<evidence type="ECO:0000313" key="2">
    <source>
        <dbReference type="Proteomes" id="UP001227192"/>
    </source>
</evidence>
<evidence type="ECO:0000313" key="1">
    <source>
        <dbReference type="EMBL" id="KAJ9487372.1"/>
    </source>
</evidence>
<dbReference type="EMBL" id="LACB01000163">
    <property type="protein sequence ID" value="KAJ9487372.1"/>
    <property type="molecule type" value="Genomic_DNA"/>
</dbReference>
<sequence length="109" mass="12373">MSTTCSIHVYIASDEEYDLGGSSFALDLCLLLSHAQTILTLLRFPASTQFFYNSPYFREAKTKRIDRRRDRTCNLLIRSQAPCHWASRPCCCGVSGRMCTMSEFYVGLA</sequence>
<keyword evidence="2" id="KW-1185">Reference proteome</keyword>
<protein>
    <submittedName>
        <fullName evidence="1">Uncharacterized protein</fullName>
    </submittedName>
</protein>
<comment type="caution">
    <text evidence="1">The sequence shown here is derived from an EMBL/GenBank/DDBJ whole genome shotgun (WGS) entry which is preliminary data.</text>
</comment>
<proteinExistence type="predicted"/>
<dbReference type="Proteomes" id="UP001227192">
    <property type="component" value="Unassembled WGS sequence"/>
</dbReference>
<accession>A0AAI9THC6</accession>
<reference evidence="1" key="2">
    <citation type="journal article" date="2016" name="Fungal Biol.">
        <title>Ochratoxin A production by Penicillium thymicola.</title>
        <authorList>
            <person name="Nguyen H.D.T."/>
            <person name="McMullin D.R."/>
            <person name="Ponomareva E."/>
            <person name="Riley R."/>
            <person name="Pomraning K.R."/>
            <person name="Baker S.E."/>
            <person name="Seifert K.A."/>
        </authorList>
    </citation>
    <scope>NUCLEOTIDE SEQUENCE</scope>
    <source>
        <strain evidence="1">DAOM 180753</strain>
    </source>
</reference>